<reference evidence="13" key="1">
    <citation type="journal article" date="2013" name="Genome Announc.">
        <title>First genome sequence of a syntrophic acetate-oxidizing bacterium, Tepidanaerobacter acetatoxydans strain Re1.</title>
        <authorList>
            <person name="Manzoor S."/>
            <person name="Bongcam-Rudloff E."/>
            <person name="Schnurer A."/>
            <person name="Muller B."/>
        </authorList>
    </citation>
    <scope>NUCLEOTIDE SEQUENCE [LARGE SCALE GENOMIC DNA]</scope>
    <source>
        <strain evidence="13">Re1</strain>
    </source>
</reference>
<dbReference type="EC" id="1.5.1.2" evidence="6 7"/>
<dbReference type="PROSITE" id="PS00521">
    <property type="entry name" value="P5CR"/>
    <property type="match status" value="1"/>
</dbReference>
<accession>L0RYU8</accession>
<dbReference type="InterPro" id="IPR000304">
    <property type="entry name" value="Pyrroline-COOH_reductase"/>
</dbReference>
<dbReference type="STRING" id="1209989.TepRe1_0033"/>
<feature type="domain" description="Pyrroline-5-carboxylate reductase catalytic N-terminal" evidence="10">
    <location>
        <begin position="7"/>
        <end position="102"/>
    </location>
</feature>
<dbReference type="Proteomes" id="UP000010802">
    <property type="component" value="Chromosome"/>
</dbReference>
<dbReference type="FunFam" id="1.10.3730.10:FF:000001">
    <property type="entry name" value="Pyrroline-5-carboxylate reductase"/>
    <property type="match status" value="1"/>
</dbReference>
<comment type="catalytic activity">
    <reaction evidence="6 9">
        <text>L-proline + NADP(+) = (S)-1-pyrroline-5-carboxylate + NADPH + 2 H(+)</text>
        <dbReference type="Rhea" id="RHEA:14109"/>
        <dbReference type="ChEBI" id="CHEBI:15378"/>
        <dbReference type="ChEBI" id="CHEBI:17388"/>
        <dbReference type="ChEBI" id="CHEBI:57783"/>
        <dbReference type="ChEBI" id="CHEBI:58349"/>
        <dbReference type="ChEBI" id="CHEBI:60039"/>
        <dbReference type="EC" id="1.5.1.2"/>
    </reaction>
</comment>
<dbReference type="InterPro" id="IPR028939">
    <property type="entry name" value="P5C_Rdtase_cat_N"/>
</dbReference>
<comment type="pathway">
    <text evidence="6 9">Amino-acid biosynthesis; L-proline biosynthesis; L-proline from L-glutamate 5-semialdehyde: step 1/1.</text>
</comment>
<dbReference type="Gene3D" id="1.10.3730.10">
    <property type="entry name" value="ProC C-terminal domain-like"/>
    <property type="match status" value="1"/>
</dbReference>
<protein>
    <recommendedName>
        <fullName evidence="6 7">Pyrroline-5-carboxylate reductase</fullName>
        <shortName evidence="6">P5C reductase</shortName>
        <shortName evidence="6">P5CR</shortName>
        <ecNumber evidence="6 7">1.5.1.2</ecNumber>
    </recommendedName>
    <alternativeName>
        <fullName evidence="6">PCA reductase</fullName>
    </alternativeName>
</protein>
<evidence type="ECO:0000313" key="12">
    <source>
        <dbReference type="EMBL" id="CCP24712.1"/>
    </source>
</evidence>
<dbReference type="HOGENOM" id="CLU_042344_0_1_9"/>
<organism evidence="12 13">
    <name type="scientific">Tepidanaerobacter acetatoxydans (strain DSM 21804 / JCM 16047 / Re1)</name>
    <dbReference type="NCBI Taxonomy" id="1209989"/>
    <lineage>
        <taxon>Bacteria</taxon>
        <taxon>Bacillati</taxon>
        <taxon>Bacillota</taxon>
        <taxon>Clostridia</taxon>
        <taxon>Thermosediminibacterales</taxon>
        <taxon>Tepidanaerobacteraceae</taxon>
        <taxon>Tepidanaerobacter</taxon>
    </lineage>
</organism>
<dbReference type="PANTHER" id="PTHR11645:SF49">
    <property type="entry name" value="PYRROLINE-5-CARBOXYLATE REDUCTASE 1"/>
    <property type="match status" value="1"/>
</dbReference>
<dbReference type="RefSeq" id="WP_013777171.1">
    <property type="nucleotide sequence ID" value="NC_015519.1"/>
</dbReference>
<feature type="binding site" evidence="8">
    <location>
        <begin position="73"/>
        <end position="76"/>
    </location>
    <ligand>
        <name>NADP(+)</name>
        <dbReference type="ChEBI" id="CHEBI:58349"/>
    </ligand>
</feature>
<dbReference type="OrthoDB" id="9805754at2"/>
<dbReference type="KEGG" id="tep:TepRe1_0033"/>
<dbReference type="InterPro" id="IPR036291">
    <property type="entry name" value="NAD(P)-bd_dom_sf"/>
</dbReference>
<dbReference type="InterPro" id="IPR053790">
    <property type="entry name" value="P5CR-like_CS"/>
</dbReference>
<sequence length="283" mass="31078">MQNQKSVGIFGAGSIAEAMLDGILSQDIMPPEDIYVTNKQNDDKLQLLRERYNVKTTRDYKEILSKCRYLIIAVKPVDVHELLISLQKFITANHIIITLAAGISTKFIETVLDKKVQVIRAMPNTACKVRESATAITLGSYATKEAQDFAEEIFSSIGKVSVVEETMMDAVTGLSGSGPAYVYLLMEAMIEAGVKVGLPRWLSEELTVQTVYGAAKMVIETGESPKKLRKQVTTPGGTTMAGIKVLEKADFADLLIRAVESAAGRSKEMMKERSCLHKLENVL</sequence>
<dbReference type="eggNOG" id="COG0345">
    <property type="taxonomic scope" value="Bacteria"/>
</dbReference>
<dbReference type="UniPathway" id="UPA00098">
    <property type="reaction ID" value="UER00361"/>
</dbReference>
<evidence type="ECO:0000259" key="10">
    <source>
        <dbReference type="Pfam" id="PF03807"/>
    </source>
</evidence>
<keyword evidence="4 6" id="KW-0560">Oxidoreductase</keyword>
<feature type="domain" description="Pyrroline-5-carboxylate reductase dimerisation" evidence="11">
    <location>
        <begin position="165"/>
        <end position="269"/>
    </location>
</feature>
<evidence type="ECO:0000313" key="13">
    <source>
        <dbReference type="Proteomes" id="UP000010802"/>
    </source>
</evidence>
<evidence type="ECO:0000256" key="1">
    <source>
        <dbReference type="ARBA" id="ARBA00005525"/>
    </source>
</evidence>
<comment type="function">
    <text evidence="5 6">Catalyzes the reduction of 1-pyrroline-5-carboxylate (PCA) to L-proline.</text>
</comment>
<dbReference type="NCBIfam" id="TIGR00112">
    <property type="entry name" value="proC"/>
    <property type="match status" value="1"/>
</dbReference>
<keyword evidence="3 6" id="KW-0521">NADP</keyword>
<dbReference type="GO" id="GO:0055129">
    <property type="term" value="P:L-proline biosynthetic process"/>
    <property type="evidence" value="ECO:0007669"/>
    <property type="project" value="UniProtKB-UniRule"/>
</dbReference>
<evidence type="ECO:0000256" key="6">
    <source>
        <dbReference type="HAMAP-Rule" id="MF_01925"/>
    </source>
</evidence>
<evidence type="ECO:0000256" key="9">
    <source>
        <dbReference type="RuleBase" id="RU003903"/>
    </source>
</evidence>
<dbReference type="GO" id="GO:0005737">
    <property type="term" value="C:cytoplasm"/>
    <property type="evidence" value="ECO:0007669"/>
    <property type="project" value="UniProtKB-SubCell"/>
</dbReference>
<evidence type="ECO:0000256" key="2">
    <source>
        <dbReference type="ARBA" id="ARBA00022650"/>
    </source>
</evidence>
<dbReference type="HAMAP" id="MF_01925">
    <property type="entry name" value="P5C_reductase"/>
    <property type="match status" value="1"/>
</dbReference>
<dbReference type="InterPro" id="IPR029036">
    <property type="entry name" value="P5CR_dimer"/>
</dbReference>
<dbReference type="Pfam" id="PF14748">
    <property type="entry name" value="P5CR_dimer"/>
    <property type="match status" value="1"/>
</dbReference>
<keyword evidence="2 6" id="KW-0641">Proline biosynthesis</keyword>
<dbReference type="SUPFAM" id="SSF48179">
    <property type="entry name" value="6-phosphogluconate dehydrogenase C-terminal domain-like"/>
    <property type="match status" value="1"/>
</dbReference>
<dbReference type="SUPFAM" id="SSF51735">
    <property type="entry name" value="NAD(P)-binding Rossmann-fold domains"/>
    <property type="match status" value="1"/>
</dbReference>
<accession>F4LRI4</accession>
<dbReference type="AlphaFoldDB" id="F4LRI4"/>
<comment type="subcellular location">
    <subcellularLocation>
        <location evidence="6">Cytoplasm</location>
    </subcellularLocation>
</comment>
<dbReference type="PANTHER" id="PTHR11645">
    <property type="entry name" value="PYRROLINE-5-CARBOXYLATE REDUCTASE"/>
    <property type="match status" value="1"/>
</dbReference>
<keyword evidence="6 9" id="KW-0028">Amino-acid biosynthesis</keyword>
<keyword evidence="13" id="KW-1185">Reference proteome</keyword>
<comment type="similarity">
    <text evidence="1 6 9">Belongs to the pyrroline-5-carboxylate reductase family.</text>
</comment>
<dbReference type="InterPro" id="IPR008927">
    <property type="entry name" value="6-PGluconate_DH-like_C_sf"/>
</dbReference>
<dbReference type="EMBL" id="HF563609">
    <property type="protein sequence ID" value="CCP24712.1"/>
    <property type="molecule type" value="Genomic_DNA"/>
</dbReference>
<dbReference type="PIRSF" id="PIRSF000193">
    <property type="entry name" value="Pyrrol-5-carb_rd"/>
    <property type="match status" value="1"/>
</dbReference>
<evidence type="ECO:0000256" key="8">
    <source>
        <dbReference type="PIRSR" id="PIRSR000193-1"/>
    </source>
</evidence>
<evidence type="ECO:0000256" key="5">
    <source>
        <dbReference type="ARBA" id="ARBA00058118"/>
    </source>
</evidence>
<dbReference type="PATRIC" id="fig|1209989.3.peg.39"/>
<dbReference type="Gene3D" id="3.40.50.720">
    <property type="entry name" value="NAD(P)-binding Rossmann-like Domain"/>
    <property type="match status" value="1"/>
</dbReference>
<evidence type="ECO:0000256" key="3">
    <source>
        <dbReference type="ARBA" id="ARBA00022857"/>
    </source>
</evidence>
<dbReference type="KEGG" id="tae:TepiRe1_0035"/>
<evidence type="ECO:0000256" key="7">
    <source>
        <dbReference type="NCBIfam" id="TIGR00112"/>
    </source>
</evidence>
<proteinExistence type="inferred from homology"/>
<comment type="catalytic activity">
    <reaction evidence="6">
        <text>L-proline + NAD(+) = (S)-1-pyrroline-5-carboxylate + NADH + 2 H(+)</text>
        <dbReference type="Rhea" id="RHEA:14105"/>
        <dbReference type="ChEBI" id="CHEBI:15378"/>
        <dbReference type="ChEBI" id="CHEBI:17388"/>
        <dbReference type="ChEBI" id="CHEBI:57540"/>
        <dbReference type="ChEBI" id="CHEBI:57945"/>
        <dbReference type="ChEBI" id="CHEBI:60039"/>
        <dbReference type="EC" id="1.5.1.2"/>
    </reaction>
</comment>
<dbReference type="GO" id="GO:0004735">
    <property type="term" value="F:pyrroline-5-carboxylate reductase activity"/>
    <property type="evidence" value="ECO:0007669"/>
    <property type="project" value="UniProtKB-UniRule"/>
</dbReference>
<evidence type="ECO:0000256" key="4">
    <source>
        <dbReference type="ARBA" id="ARBA00023002"/>
    </source>
</evidence>
<gene>
    <name evidence="12" type="primary">proI</name>
    <name evidence="6" type="synonym">proC</name>
    <name evidence="12" type="ordered locus">TEPIRE1_0035</name>
</gene>
<name>F4LRI4_TEPAE</name>
<dbReference type="Pfam" id="PF03807">
    <property type="entry name" value="F420_oxidored"/>
    <property type="match status" value="1"/>
</dbReference>
<keyword evidence="6" id="KW-0963">Cytoplasm</keyword>
<evidence type="ECO:0000259" key="11">
    <source>
        <dbReference type="Pfam" id="PF14748"/>
    </source>
</evidence>